<gene>
    <name evidence="1" type="ORF">GCM10022377_24720</name>
</gene>
<dbReference type="PANTHER" id="PTHR43393:SF3">
    <property type="entry name" value="LYSINE DECARBOXYLASE-LIKE PROTEIN"/>
    <property type="match status" value="1"/>
</dbReference>
<dbReference type="PANTHER" id="PTHR43393">
    <property type="entry name" value="CYTOKININ RIBOSIDE 5'-MONOPHOSPHATE PHOSPHORIBOHYDROLASE"/>
    <property type="match status" value="1"/>
</dbReference>
<dbReference type="InterPro" id="IPR052341">
    <property type="entry name" value="LOG_family_nucleotidases"/>
</dbReference>
<dbReference type="Gene3D" id="3.40.50.450">
    <property type="match status" value="1"/>
</dbReference>
<dbReference type="Proteomes" id="UP001501536">
    <property type="component" value="Unassembled WGS sequence"/>
</dbReference>
<protein>
    <submittedName>
        <fullName evidence="1">LOG family protein</fullName>
    </submittedName>
</protein>
<keyword evidence="2" id="KW-1185">Reference proteome</keyword>
<dbReference type="SUPFAM" id="SSF102405">
    <property type="entry name" value="MCP/YpsA-like"/>
    <property type="match status" value="1"/>
</dbReference>
<dbReference type="RefSeq" id="WP_344885151.1">
    <property type="nucleotide sequence ID" value="NZ_BAABCJ010000006.1"/>
</dbReference>
<sequence>MKPTRGRFVLVESLTELDRRLSRGTRDLTGWRLVGLDLRRHSETLAACDTSRTTFAGCTLAPGDETEHLRRGALVLPAVGITPVDPRRATLYAPEELYDYPDYQRTLDGRAYAWQQEDAGPDAAIAQTLHDHAVDVALGAWVSGRELAGVMGGHAARRGSRAYDDAARLGCALGTELTVATGGGPGAMEAANLGARFARSGGDALAGALERVAETASFRPSIDAWVSSARRALELCAEPVESLGIPTWHYGHEPPNLFATAVAKFFRNAQREAILLQLCNRGIAFLPGAGGTVQEIFQDACENYYASEDSVAPMVLIGTEYWTERHPAWPLLRSLAAGRPMEDRIHLVETVEEAAAIMLEVPGRPQPRL</sequence>
<dbReference type="EMBL" id="BAABCJ010000006">
    <property type="protein sequence ID" value="GAA3710157.1"/>
    <property type="molecule type" value="Genomic_DNA"/>
</dbReference>
<evidence type="ECO:0000313" key="2">
    <source>
        <dbReference type="Proteomes" id="UP001501536"/>
    </source>
</evidence>
<accession>A0ABP7DUP4</accession>
<proteinExistence type="predicted"/>
<name>A0ABP7DUP4_9MICC</name>
<comment type="caution">
    <text evidence="1">The sequence shown here is derived from an EMBL/GenBank/DDBJ whole genome shotgun (WGS) entry which is preliminary data.</text>
</comment>
<evidence type="ECO:0000313" key="1">
    <source>
        <dbReference type="EMBL" id="GAA3710157.1"/>
    </source>
</evidence>
<reference evidence="2" key="1">
    <citation type="journal article" date="2019" name="Int. J. Syst. Evol. Microbiol.">
        <title>The Global Catalogue of Microorganisms (GCM) 10K type strain sequencing project: providing services to taxonomists for standard genome sequencing and annotation.</title>
        <authorList>
            <consortium name="The Broad Institute Genomics Platform"/>
            <consortium name="The Broad Institute Genome Sequencing Center for Infectious Disease"/>
            <person name="Wu L."/>
            <person name="Ma J."/>
        </authorList>
    </citation>
    <scope>NUCLEOTIDE SEQUENCE [LARGE SCALE GENOMIC DNA]</scope>
    <source>
        <strain evidence="2">JCM 16961</strain>
    </source>
</reference>
<organism evidence="1 2">
    <name type="scientific">Zhihengliuella alba</name>
    <dbReference type="NCBI Taxonomy" id="547018"/>
    <lineage>
        <taxon>Bacteria</taxon>
        <taxon>Bacillati</taxon>
        <taxon>Actinomycetota</taxon>
        <taxon>Actinomycetes</taxon>
        <taxon>Micrococcales</taxon>
        <taxon>Micrococcaceae</taxon>
        <taxon>Zhihengliuella</taxon>
    </lineage>
</organism>